<dbReference type="CDD" id="cd18793">
    <property type="entry name" value="SF2_C_SNF"/>
    <property type="match status" value="1"/>
</dbReference>
<dbReference type="CDD" id="cd18008">
    <property type="entry name" value="DEXDc_SHPRH-like"/>
    <property type="match status" value="1"/>
</dbReference>
<dbReference type="InterPro" id="IPR038718">
    <property type="entry name" value="SNF2-like_sf"/>
</dbReference>
<dbReference type="InParanoid" id="D8TQB5"/>
<dbReference type="PROSITE" id="PS00518">
    <property type="entry name" value="ZF_RING_1"/>
    <property type="match status" value="1"/>
</dbReference>
<dbReference type="PANTHER" id="PTHR45626">
    <property type="entry name" value="TRANSCRIPTION TERMINATION FACTOR 2-RELATED"/>
    <property type="match status" value="1"/>
</dbReference>
<evidence type="ECO:0000259" key="8">
    <source>
        <dbReference type="PROSITE" id="PS51192"/>
    </source>
</evidence>
<dbReference type="GO" id="GO:0005634">
    <property type="term" value="C:nucleus"/>
    <property type="evidence" value="ECO:0007669"/>
    <property type="project" value="TreeGrafter"/>
</dbReference>
<sequence>LQVTVLRHQRMALAWMIRRETGSEPRGGILADDQGLGKTVTTISLILVSVQPGAAGGRQGHGHHSNKGPLYEPEPPNLLLGGTLVVCPTSVLHQWAREIRDKVSPAAGLVVHVYHGKDRASSARQLAAMGVVLTTYGTLAQEAPSRDKQAGLPTAKGKGSNRPRSKPPADPAGGALYQIKWKRVVLDEAQSIKNPRTLAAHAAWRLFAHCRWCLSGTPIQNTVDDLYSYFRFLRYAPYCESRKFKELIKTKIVERPEIGYKFLQAVLQVPARRLGHGFVSQVQADSLRAIKEARDGGVSGSRQYVNMLHSLLKLRQACNHPWLVRGARNTWHKTGEGDRRRQPPEVRSALVAALSRGGDAQCPCCGDIAEDPVASICGHVFCAQCLAAQKEGAAATPAVRRRRRCRHVARRRRAAGKGDCVQPVDEHRTRMAFLSMRGLFIFPFCLCSKKRKRTSWSQRSSSRRLHYLRGLHFSLFLFSSQVSLKAAALGVNLTVANHVVLMDLWWNPTTEEQAIDRAHRIGQTRTVHVTRITIAGSVEDRILELQQVKRELVAAALTEGRDGSAAAGRLTMDDLDFLFRGLSQ</sequence>
<organism evidence="11">
    <name type="scientific">Volvox carteri f. nagariensis</name>
    <dbReference type="NCBI Taxonomy" id="3068"/>
    <lineage>
        <taxon>Eukaryota</taxon>
        <taxon>Viridiplantae</taxon>
        <taxon>Chlorophyta</taxon>
        <taxon>core chlorophytes</taxon>
        <taxon>Chlorophyceae</taxon>
        <taxon>CS clade</taxon>
        <taxon>Chlamydomonadales</taxon>
        <taxon>Volvocaceae</taxon>
        <taxon>Volvox</taxon>
    </lineage>
</organism>
<dbReference type="Gene3D" id="3.40.50.300">
    <property type="entry name" value="P-loop containing nucleotide triphosphate hydrolases"/>
    <property type="match status" value="1"/>
</dbReference>
<proteinExistence type="predicted"/>
<dbReference type="FunCoup" id="D8TQB5">
    <property type="interactions" value="958"/>
</dbReference>
<dbReference type="EMBL" id="GL378331">
    <property type="protein sequence ID" value="EFJ50506.1"/>
    <property type="molecule type" value="Genomic_DNA"/>
</dbReference>
<dbReference type="Gene3D" id="3.30.40.10">
    <property type="entry name" value="Zinc/RING finger domain, C3HC4 (zinc finger)"/>
    <property type="match status" value="1"/>
</dbReference>
<reference evidence="10 11" key="1">
    <citation type="journal article" date="2010" name="Science">
        <title>Genomic analysis of organismal complexity in the multicellular green alga Volvox carteri.</title>
        <authorList>
            <person name="Prochnik S.E."/>
            <person name="Umen J."/>
            <person name="Nedelcu A.M."/>
            <person name="Hallmann A."/>
            <person name="Miller S.M."/>
            <person name="Nishii I."/>
            <person name="Ferris P."/>
            <person name="Kuo A."/>
            <person name="Mitros T."/>
            <person name="Fritz-Laylin L.K."/>
            <person name="Hellsten U."/>
            <person name="Chapman J."/>
            <person name="Simakov O."/>
            <person name="Rensing S.A."/>
            <person name="Terry A."/>
            <person name="Pangilinan J."/>
            <person name="Kapitonov V."/>
            <person name="Jurka J."/>
            <person name="Salamov A."/>
            <person name="Shapiro H."/>
            <person name="Schmutz J."/>
            <person name="Grimwood J."/>
            <person name="Lindquist E."/>
            <person name="Lucas S."/>
            <person name="Grigoriev I.V."/>
            <person name="Schmitt R."/>
            <person name="Kirk D."/>
            <person name="Rokhsar D.S."/>
        </authorList>
    </citation>
    <scope>NUCLEOTIDE SEQUENCE [LARGE SCALE GENOMIC DNA]</scope>
    <source>
        <strain evidence="11">f. Nagariensis / Eve</strain>
    </source>
</reference>
<dbReference type="GO" id="GO:0016787">
    <property type="term" value="F:hydrolase activity"/>
    <property type="evidence" value="ECO:0007669"/>
    <property type="project" value="UniProtKB-KW"/>
</dbReference>
<keyword evidence="1" id="KW-0479">Metal-binding</keyword>
<evidence type="ECO:0000313" key="11">
    <source>
        <dbReference type="Proteomes" id="UP000001058"/>
    </source>
</evidence>
<dbReference type="InterPro" id="IPR017907">
    <property type="entry name" value="Znf_RING_CS"/>
</dbReference>
<dbReference type="PROSITE" id="PS51194">
    <property type="entry name" value="HELICASE_CTER"/>
    <property type="match status" value="1"/>
</dbReference>
<dbReference type="SMART" id="SM00490">
    <property type="entry name" value="HELICc"/>
    <property type="match status" value="1"/>
</dbReference>
<evidence type="ECO:0000259" key="9">
    <source>
        <dbReference type="PROSITE" id="PS51194"/>
    </source>
</evidence>
<dbReference type="Pfam" id="PF13445">
    <property type="entry name" value="zf-RING_UBOX"/>
    <property type="match status" value="1"/>
</dbReference>
<evidence type="ECO:0000256" key="3">
    <source>
        <dbReference type="ARBA" id="ARBA00022771"/>
    </source>
</evidence>
<name>D8TQB5_VOLCA</name>
<dbReference type="InterPro" id="IPR001650">
    <property type="entry name" value="Helicase_C-like"/>
</dbReference>
<dbReference type="OrthoDB" id="448448at2759"/>
<accession>D8TQB5</accession>
<keyword evidence="11" id="KW-1185">Reference proteome</keyword>
<evidence type="ECO:0000256" key="7">
    <source>
        <dbReference type="SAM" id="MobiDB-lite"/>
    </source>
</evidence>
<feature type="non-terminal residue" evidence="10">
    <location>
        <position position="1"/>
    </location>
</feature>
<keyword evidence="4" id="KW-0378">Hydrolase</keyword>
<dbReference type="Pfam" id="PF00176">
    <property type="entry name" value="SNF2-rel_dom"/>
    <property type="match status" value="1"/>
</dbReference>
<dbReference type="InterPro" id="IPR027370">
    <property type="entry name" value="Znf-RING_euk"/>
</dbReference>
<keyword evidence="5" id="KW-0862">Zinc</keyword>
<evidence type="ECO:0000256" key="5">
    <source>
        <dbReference type="ARBA" id="ARBA00022833"/>
    </source>
</evidence>
<keyword evidence="2" id="KW-0547">Nucleotide-binding</keyword>
<dbReference type="InterPro" id="IPR050628">
    <property type="entry name" value="SNF2_RAD54_helicase_TF"/>
</dbReference>
<dbReference type="GO" id="GO:0008094">
    <property type="term" value="F:ATP-dependent activity, acting on DNA"/>
    <property type="evidence" value="ECO:0007669"/>
    <property type="project" value="TreeGrafter"/>
</dbReference>
<feature type="domain" description="Helicase C-terminal" evidence="9">
    <location>
        <begin position="419"/>
        <end position="561"/>
    </location>
</feature>
<dbReference type="KEGG" id="vcn:VOLCADRAFT_58399"/>
<dbReference type="eggNOG" id="KOG1001">
    <property type="taxonomic scope" value="Eukaryota"/>
</dbReference>
<dbReference type="Gene3D" id="3.40.50.10810">
    <property type="entry name" value="Tandem AAA-ATPase domain"/>
    <property type="match status" value="1"/>
</dbReference>
<dbReference type="GeneID" id="9624953"/>
<evidence type="ECO:0000256" key="1">
    <source>
        <dbReference type="ARBA" id="ARBA00022723"/>
    </source>
</evidence>
<evidence type="ECO:0000313" key="10">
    <source>
        <dbReference type="EMBL" id="EFJ50506.1"/>
    </source>
</evidence>
<dbReference type="InterPro" id="IPR027417">
    <property type="entry name" value="P-loop_NTPase"/>
</dbReference>
<evidence type="ECO:0000256" key="4">
    <source>
        <dbReference type="ARBA" id="ARBA00022801"/>
    </source>
</evidence>
<evidence type="ECO:0000256" key="2">
    <source>
        <dbReference type="ARBA" id="ARBA00022741"/>
    </source>
</evidence>
<dbReference type="Pfam" id="PF00271">
    <property type="entry name" value="Helicase_C"/>
    <property type="match status" value="1"/>
</dbReference>
<feature type="domain" description="Helicase ATP-binding" evidence="8">
    <location>
        <begin position="19"/>
        <end position="236"/>
    </location>
</feature>
<dbReference type="AlphaFoldDB" id="D8TQB5"/>
<gene>
    <name evidence="10" type="ORF">VOLCADRAFT_58399</name>
</gene>
<dbReference type="SMART" id="SM00487">
    <property type="entry name" value="DEXDc"/>
    <property type="match status" value="1"/>
</dbReference>
<dbReference type="InterPro" id="IPR000330">
    <property type="entry name" value="SNF2_N"/>
</dbReference>
<keyword evidence="3" id="KW-0863">Zinc-finger</keyword>
<dbReference type="InterPro" id="IPR014001">
    <property type="entry name" value="Helicase_ATP-bd"/>
</dbReference>
<dbReference type="SUPFAM" id="SSF52540">
    <property type="entry name" value="P-loop containing nucleoside triphosphate hydrolases"/>
    <property type="match status" value="2"/>
</dbReference>
<dbReference type="SUPFAM" id="SSF57850">
    <property type="entry name" value="RING/U-box"/>
    <property type="match status" value="1"/>
</dbReference>
<dbReference type="GO" id="GO:0005524">
    <property type="term" value="F:ATP binding"/>
    <property type="evidence" value="ECO:0007669"/>
    <property type="project" value="UniProtKB-KW"/>
</dbReference>
<feature type="region of interest" description="Disordered" evidence="7">
    <location>
        <begin position="143"/>
        <end position="173"/>
    </location>
</feature>
<dbReference type="RefSeq" id="XP_002948631.1">
    <property type="nucleotide sequence ID" value="XM_002948585.1"/>
</dbReference>
<evidence type="ECO:0000256" key="6">
    <source>
        <dbReference type="ARBA" id="ARBA00022840"/>
    </source>
</evidence>
<dbReference type="Proteomes" id="UP000001058">
    <property type="component" value="Unassembled WGS sequence"/>
</dbReference>
<dbReference type="PROSITE" id="PS51192">
    <property type="entry name" value="HELICASE_ATP_BIND_1"/>
    <property type="match status" value="1"/>
</dbReference>
<dbReference type="STRING" id="3068.D8TQB5"/>
<dbReference type="GO" id="GO:0008270">
    <property type="term" value="F:zinc ion binding"/>
    <property type="evidence" value="ECO:0007669"/>
    <property type="project" value="UniProtKB-KW"/>
</dbReference>
<protein>
    <submittedName>
        <fullName evidence="10">Uncharacterized protein</fullName>
    </submittedName>
</protein>
<dbReference type="InterPro" id="IPR049730">
    <property type="entry name" value="SNF2/RAD54-like_C"/>
</dbReference>
<dbReference type="InterPro" id="IPR013083">
    <property type="entry name" value="Znf_RING/FYVE/PHD"/>
</dbReference>
<dbReference type="PANTHER" id="PTHR45626:SF16">
    <property type="entry name" value="ATP-DEPENDENT HELICASE ULS1"/>
    <property type="match status" value="1"/>
</dbReference>
<keyword evidence="6" id="KW-0067">ATP-binding</keyword>
<dbReference type="GO" id="GO:0006281">
    <property type="term" value="P:DNA repair"/>
    <property type="evidence" value="ECO:0007669"/>
    <property type="project" value="TreeGrafter"/>
</dbReference>